<dbReference type="InterPro" id="IPR001173">
    <property type="entry name" value="Glyco_trans_2-like"/>
</dbReference>
<feature type="domain" description="Glycosyltransferase 2-like" evidence="1">
    <location>
        <begin position="8"/>
        <end position="112"/>
    </location>
</feature>
<evidence type="ECO:0000313" key="2">
    <source>
        <dbReference type="EMBL" id="WFR97743.1"/>
    </source>
</evidence>
<dbReference type="EMBL" id="CP117256">
    <property type="protein sequence ID" value="WFR97743.1"/>
    <property type="molecule type" value="Genomic_DNA"/>
</dbReference>
<reference evidence="3" key="2">
    <citation type="journal article" date="2023" name="MicrobiologyOpen">
        <title>Genomics of the tumorigenes clade of the family Rhizobiaceae and description of Rhizobium rhododendri sp. nov.</title>
        <authorList>
            <person name="Kuzmanovic N."/>
            <person name="diCenzo G.C."/>
            <person name="Bunk B."/>
            <person name="Sproeer C."/>
            <person name="Fruehling A."/>
            <person name="Neumann-Schaal M."/>
            <person name="Overmann J."/>
            <person name="Smalla K."/>
        </authorList>
    </citation>
    <scope>NUCLEOTIDE SEQUENCE [LARGE SCALE GENOMIC DNA]</scope>
    <source>
        <strain evidence="3">1078</strain>
        <plasmid evidence="3">pRt1078</plasmid>
    </source>
</reference>
<geneLocation type="plasmid" evidence="2 3">
    <name>pRt1078</name>
</geneLocation>
<keyword evidence="2" id="KW-0328">Glycosyltransferase</keyword>
<gene>
    <name evidence="2" type="ORF">PR017_21490</name>
</gene>
<proteinExistence type="predicted"/>
<reference evidence="2 3" key="1">
    <citation type="journal article" date="2018" name="Sci. Rep.">
        <title>Rhizobium tumorigenes sp. nov., a novel plant tumorigenic bacterium isolated from cane gall tumors on thornless blackberry.</title>
        <authorList>
            <person name="Kuzmanovi N."/>
            <person name="Smalla K."/>
            <person name="Gronow S."/>
            <person name="PuBawska J."/>
        </authorList>
    </citation>
    <scope>NUCLEOTIDE SEQUENCE [LARGE SCALE GENOMIC DNA]</scope>
    <source>
        <strain evidence="2 3">1078</strain>
    </source>
</reference>
<sequence length="306" mass="34212">MDRLPFFSVVIPLYNRADCITETVQSVLDQSFGDFEIVVVDDGSIDAPQTAIDAIGDPRIRFFSQVNAGGSAARNKGIDLAKGRYIAFLDSDDRFLPNHLETMHDVLSRNPQSDLSIYSPVIVDRGDGKTFVKPPRAIGVNEDMADYVMRDRGFIQTSGLVVPKEIAAKVRYRTGLPFGQDTDFAVRLFRAGSRFQMTETPTVVWNDAVDPKRVSAARKGHRVIGWLEEMKPLVSRKAYLGYRGWHVAKGLAPQQPLLAMRYYLSALFSGCYGPKLAFVVLLQIALPGEYYRRFSDLVIGLARRNV</sequence>
<dbReference type="Gene3D" id="3.90.550.10">
    <property type="entry name" value="Spore Coat Polysaccharide Biosynthesis Protein SpsA, Chain A"/>
    <property type="match status" value="1"/>
</dbReference>
<dbReference type="InterPro" id="IPR029044">
    <property type="entry name" value="Nucleotide-diphossugar_trans"/>
</dbReference>
<evidence type="ECO:0000313" key="3">
    <source>
        <dbReference type="Proteomes" id="UP000249499"/>
    </source>
</evidence>
<organism evidence="2 3">
    <name type="scientific">Rhizobium tumorigenes</name>
    <dbReference type="NCBI Taxonomy" id="2041385"/>
    <lineage>
        <taxon>Bacteria</taxon>
        <taxon>Pseudomonadati</taxon>
        <taxon>Pseudomonadota</taxon>
        <taxon>Alphaproteobacteria</taxon>
        <taxon>Hyphomicrobiales</taxon>
        <taxon>Rhizobiaceae</taxon>
        <taxon>Rhizobium/Agrobacterium group</taxon>
        <taxon>Rhizobium</taxon>
    </lineage>
</organism>
<dbReference type="Proteomes" id="UP000249499">
    <property type="component" value="Plasmid pRt1078"/>
</dbReference>
<keyword evidence="2" id="KW-0614">Plasmid</keyword>
<dbReference type="PANTHER" id="PTHR43685:SF2">
    <property type="entry name" value="GLYCOSYLTRANSFERASE 2-LIKE DOMAIN-CONTAINING PROTEIN"/>
    <property type="match status" value="1"/>
</dbReference>
<dbReference type="PANTHER" id="PTHR43685">
    <property type="entry name" value="GLYCOSYLTRANSFERASE"/>
    <property type="match status" value="1"/>
</dbReference>
<evidence type="ECO:0000259" key="1">
    <source>
        <dbReference type="Pfam" id="PF00535"/>
    </source>
</evidence>
<dbReference type="KEGG" id="rtu:PR017_21490"/>
<dbReference type="GO" id="GO:0016757">
    <property type="term" value="F:glycosyltransferase activity"/>
    <property type="evidence" value="ECO:0007669"/>
    <property type="project" value="UniProtKB-KW"/>
</dbReference>
<dbReference type="AlphaFoldDB" id="A0AAF1KM99"/>
<keyword evidence="3" id="KW-1185">Reference proteome</keyword>
<dbReference type="Pfam" id="PF00535">
    <property type="entry name" value="Glycos_transf_2"/>
    <property type="match status" value="1"/>
</dbReference>
<dbReference type="InterPro" id="IPR050834">
    <property type="entry name" value="Glycosyltransf_2"/>
</dbReference>
<dbReference type="RefSeq" id="WP_111221271.1">
    <property type="nucleotide sequence ID" value="NZ_CP117256.1"/>
</dbReference>
<protein>
    <submittedName>
        <fullName evidence="2">Glycosyltransferase</fullName>
        <ecNumber evidence="2">2.4.-.-</ecNumber>
    </submittedName>
</protein>
<accession>A0AAF1KM99</accession>
<dbReference type="EC" id="2.4.-.-" evidence="2"/>
<dbReference type="SUPFAM" id="SSF53448">
    <property type="entry name" value="Nucleotide-diphospho-sugar transferases"/>
    <property type="match status" value="1"/>
</dbReference>
<name>A0AAF1KM99_9HYPH</name>
<keyword evidence="2" id="KW-0808">Transferase</keyword>